<dbReference type="Gene3D" id="3.40.50.300">
    <property type="entry name" value="P-loop containing nucleotide triphosphate hydrolases"/>
    <property type="match status" value="1"/>
</dbReference>
<dbReference type="PANTHER" id="PTHR36153:SF1">
    <property type="entry name" value="TYPE VI SECRETION SYSTEM COMPONENT TSSM1"/>
    <property type="match status" value="1"/>
</dbReference>
<evidence type="ECO:0000259" key="2">
    <source>
        <dbReference type="Pfam" id="PF14331"/>
    </source>
</evidence>
<feature type="transmembrane region" description="Helical" evidence="1">
    <location>
        <begin position="16"/>
        <end position="37"/>
    </location>
</feature>
<dbReference type="InterPro" id="IPR053156">
    <property type="entry name" value="T6SS_TssM-like"/>
</dbReference>
<dbReference type="InterPro" id="IPR025743">
    <property type="entry name" value="TssM1_N"/>
</dbReference>
<dbReference type="OrthoDB" id="9758229at2"/>
<feature type="domain" description="Type VI secretion system component TssM1 N-terminal" evidence="2">
    <location>
        <begin position="151"/>
        <end position="337"/>
    </location>
</feature>
<dbReference type="Pfam" id="PF14331">
    <property type="entry name" value="IcmF-related_N"/>
    <property type="match status" value="1"/>
</dbReference>
<dbReference type="RefSeq" id="WP_136348860.1">
    <property type="nucleotide sequence ID" value="NZ_SSOC01000005.1"/>
</dbReference>
<feature type="transmembrane region" description="Helical" evidence="1">
    <location>
        <begin position="384"/>
        <end position="404"/>
    </location>
</feature>
<evidence type="ECO:0000313" key="4">
    <source>
        <dbReference type="Proteomes" id="UP000308430"/>
    </source>
</evidence>
<organism evidence="3 4">
    <name type="scientific">Pseudothauera nasutitermitis</name>
    <dbReference type="NCBI Taxonomy" id="2565930"/>
    <lineage>
        <taxon>Bacteria</taxon>
        <taxon>Pseudomonadati</taxon>
        <taxon>Pseudomonadota</taxon>
        <taxon>Betaproteobacteria</taxon>
        <taxon>Rhodocyclales</taxon>
        <taxon>Zoogloeaceae</taxon>
        <taxon>Pseudothauera</taxon>
    </lineage>
</organism>
<keyword evidence="1" id="KW-1133">Transmembrane helix</keyword>
<keyword evidence="1" id="KW-0812">Transmembrane</keyword>
<evidence type="ECO:0000313" key="3">
    <source>
        <dbReference type="EMBL" id="THF63699.1"/>
    </source>
</evidence>
<sequence length="1315" mass="142284">MDFAALGSWLPQWEPAQAILAGGGVLLVALLAALVAARWRRPRIVVARCAEAGVPRGLCARIGARLRGVLDALDYLTTRRKWRYGQPWMLVLGEQGAGKSSLVGSVSENLRHAPPKRAAELQAEGTDWAFFQAGVLIDVEGRLPAAEPGSDEGAAWKQTLAGLGALRPERPLDGVLLCVSARTLRDGKARAREHLAANVNRQLAALQEALEFALPVYVVVTQCDALDGFGAFWQCQPAARRQELFGYSATQQDQSRTPPEWAETGFDVLGERLRSLQVEVAAHTRQIGDVDQFFLFPRHLIALREPLALWLDTVFRATAWQTGHWFRGFYFTGAVDADGSLRQGVCSDVAFVDTLVHGKALAERGLARPTRQGLLSRNRLIRRLQIGSVAALLCLFVALGFTGVRFARQVDGLVGAIDALGRATPVSAQNDGCLPAEVVYPLLQQVAGLNTDTVYLVVPASWVDGRIARRSAHHVGATTVARVLMPALACHLEVKAHQLVASDTAAAPASGLAVQEAALRERVAEALALEENLARFHTLAWQAHTLEEGEQLQMLADLGRYAFGTSMPDGIQRPGNILDNAIGKLSKRANPSTPAAWQNVDLPARMRIRMAERIDRQGEAARAALSREVAQGGRLLKVLSHDEGQVLENTRELAGWLAWVSASWFAVAPGADPCGRILRSVRGGLETLQTRYGYPGSLRDTLTRFDPEQCFDPEVNVLDGMTLPPYGPVFVEGKAGRDLAPAMQAELDGLPELVTLGFMHLNAPLGFSCAGSTVRWHAAELAEAAGYLAEYEKFAEARKLPPLGTAERPLYDRLARAALERALDDALRRAQRPPGGSPLAQVSFDAVSRADTDLARTASELSPALPALQAVLQAYAGYGFADGGGTVRQCLADFAADQLGRVSALAAASRLYAPQAANSGDELFDTGSLPVLKDYLARQVARAQVLVGYASPFVSVMEAAPAVNAAQRDTAQTQTYWANTSAELNRYTQAKEPNGQVAALDDYFIRQLSGLSYANCDERLAAYSPPEPGNDLFSARRGQLEQQVSLRCVDRVQAQAFEVYQGWAVRFNRDLAGRYPFGEPDARDASPAAVRAFFLDFVAQRAALRDAMAALPKEEWREEHRFIAQLDAVAAFFSGNLLAGEHGGPVNLTVSFNVMPAAASGADQLVGWQLGTGPAHAGFPNRATTLDWYAGQPLALELTWADRSPWLPQNDPRQAGLRVEARRARFDLAAPWALLRLFALHRPQGLPEFDPANPAQRLLEFPVPLAGAPGADGKAAQGRARLFVSIGMRSIDPQSKTAAALKLPAEFPRSAPEEW</sequence>
<reference evidence="3 4" key="1">
    <citation type="submission" date="2019-04" db="EMBL/GenBank/DDBJ databases">
        <title>Azoarcus nasutitermitis sp. nov. isolated from termite nest.</title>
        <authorList>
            <person name="Lin S.-Y."/>
            <person name="Hameed A."/>
            <person name="Hsu Y.-H."/>
            <person name="Young C.-C."/>
        </authorList>
    </citation>
    <scope>NUCLEOTIDE SEQUENCE [LARGE SCALE GENOMIC DNA]</scope>
    <source>
        <strain evidence="3 4">CC-YHH838</strain>
    </source>
</reference>
<proteinExistence type="predicted"/>
<dbReference type="SUPFAM" id="SSF52540">
    <property type="entry name" value="P-loop containing nucleoside triphosphate hydrolases"/>
    <property type="match status" value="1"/>
</dbReference>
<evidence type="ECO:0000256" key="1">
    <source>
        <dbReference type="SAM" id="Phobius"/>
    </source>
</evidence>
<dbReference type="EMBL" id="SSOC01000005">
    <property type="protein sequence ID" value="THF63699.1"/>
    <property type="molecule type" value="Genomic_DNA"/>
</dbReference>
<accession>A0A4S4AUQ6</accession>
<name>A0A4S4AUQ6_9RHOO</name>
<dbReference type="Proteomes" id="UP000308430">
    <property type="component" value="Unassembled WGS sequence"/>
</dbReference>
<keyword evidence="1" id="KW-0472">Membrane</keyword>
<dbReference type="PANTHER" id="PTHR36153">
    <property type="entry name" value="INNER MEMBRANE PROTEIN-RELATED"/>
    <property type="match status" value="1"/>
</dbReference>
<comment type="caution">
    <text evidence="3">The sequence shown here is derived from an EMBL/GenBank/DDBJ whole genome shotgun (WGS) entry which is preliminary data.</text>
</comment>
<protein>
    <recommendedName>
        <fullName evidence="2">Type VI secretion system component TssM1 N-terminal domain-containing protein</fullName>
    </recommendedName>
</protein>
<dbReference type="InterPro" id="IPR027417">
    <property type="entry name" value="P-loop_NTPase"/>
</dbReference>
<keyword evidence="4" id="KW-1185">Reference proteome</keyword>
<gene>
    <name evidence="3" type="ORF">E6C76_14010</name>
</gene>